<feature type="region of interest" description="Disordered" evidence="1">
    <location>
        <begin position="1"/>
        <end position="77"/>
    </location>
</feature>
<reference evidence="2" key="3">
    <citation type="journal article" date="2017" name="Nature">
        <title>Genome sequence of the progenitor of the wheat D genome Aegilops tauschii.</title>
        <authorList>
            <person name="Luo M.C."/>
            <person name="Gu Y.Q."/>
            <person name="Puiu D."/>
            <person name="Wang H."/>
            <person name="Twardziok S.O."/>
            <person name="Deal K.R."/>
            <person name="Huo N."/>
            <person name="Zhu T."/>
            <person name="Wang L."/>
            <person name="Wang Y."/>
            <person name="McGuire P.E."/>
            <person name="Liu S."/>
            <person name="Long H."/>
            <person name="Ramasamy R.K."/>
            <person name="Rodriguez J.C."/>
            <person name="Van S.L."/>
            <person name="Yuan L."/>
            <person name="Wang Z."/>
            <person name="Xia Z."/>
            <person name="Xiao L."/>
            <person name="Anderson O.D."/>
            <person name="Ouyang S."/>
            <person name="Liang Y."/>
            <person name="Zimin A.V."/>
            <person name="Pertea G."/>
            <person name="Qi P."/>
            <person name="Bennetzen J.L."/>
            <person name="Dai X."/>
            <person name="Dawson M.W."/>
            <person name="Muller H.G."/>
            <person name="Kugler K."/>
            <person name="Rivarola-Duarte L."/>
            <person name="Spannagl M."/>
            <person name="Mayer K.F.X."/>
            <person name="Lu F.H."/>
            <person name="Bevan M.W."/>
            <person name="Leroy P."/>
            <person name="Li P."/>
            <person name="You F.M."/>
            <person name="Sun Q."/>
            <person name="Liu Z."/>
            <person name="Lyons E."/>
            <person name="Wicker T."/>
            <person name="Salzberg S.L."/>
            <person name="Devos K.M."/>
            <person name="Dvorak J."/>
        </authorList>
    </citation>
    <scope>NUCLEOTIDE SEQUENCE [LARGE SCALE GENOMIC DNA]</scope>
    <source>
        <strain evidence="2">cv. AL8/78</strain>
    </source>
</reference>
<feature type="compositionally biased region" description="Low complexity" evidence="1">
    <location>
        <begin position="13"/>
        <end position="23"/>
    </location>
</feature>
<dbReference type="Proteomes" id="UP000015105">
    <property type="component" value="Chromosome 7D"/>
</dbReference>
<dbReference type="AlphaFoldDB" id="A0A453T4X7"/>
<evidence type="ECO:0000313" key="3">
    <source>
        <dbReference type="Proteomes" id="UP000015105"/>
    </source>
</evidence>
<dbReference type="Gramene" id="AET7Gv21241300.7">
    <property type="protein sequence ID" value="AET7Gv21241300.7"/>
    <property type="gene ID" value="AET7Gv21241300"/>
</dbReference>
<reference evidence="2" key="4">
    <citation type="submission" date="2019-03" db="UniProtKB">
        <authorList>
            <consortium name="EnsemblPlants"/>
        </authorList>
    </citation>
    <scope>IDENTIFICATION</scope>
</reference>
<feature type="compositionally biased region" description="Basic residues" evidence="1">
    <location>
        <begin position="1"/>
        <end position="12"/>
    </location>
</feature>
<evidence type="ECO:0000313" key="2">
    <source>
        <dbReference type="EnsemblPlants" id="AET7Gv21241300.7"/>
    </source>
</evidence>
<reference evidence="2" key="5">
    <citation type="journal article" date="2021" name="G3 (Bethesda)">
        <title>Aegilops tauschii genome assembly Aet v5.0 features greater sequence contiguity and improved annotation.</title>
        <authorList>
            <person name="Wang L."/>
            <person name="Zhu T."/>
            <person name="Rodriguez J.C."/>
            <person name="Deal K.R."/>
            <person name="Dubcovsky J."/>
            <person name="McGuire P.E."/>
            <person name="Lux T."/>
            <person name="Spannagl M."/>
            <person name="Mayer K.F.X."/>
            <person name="Baldrich P."/>
            <person name="Meyers B.C."/>
            <person name="Huo N."/>
            <person name="Gu Y.Q."/>
            <person name="Zhou H."/>
            <person name="Devos K.M."/>
            <person name="Bennetzen J.L."/>
            <person name="Unver T."/>
            <person name="Budak H."/>
            <person name="Gulick P.J."/>
            <person name="Galiba G."/>
            <person name="Kalapos B."/>
            <person name="Nelson D.R."/>
            <person name="Li P."/>
            <person name="You F.M."/>
            <person name="Luo M.C."/>
            <person name="Dvorak J."/>
        </authorList>
    </citation>
    <scope>NUCLEOTIDE SEQUENCE [LARGE SCALE GENOMIC DNA]</scope>
    <source>
        <strain evidence="2">cv. AL8/78</strain>
    </source>
</reference>
<keyword evidence="3" id="KW-1185">Reference proteome</keyword>
<evidence type="ECO:0000256" key="1">
    <source>
        <dbReference type="SAM" id="MobiDB-lite"/>
    </source>
</evidence>
<proteinExistence type="predicted"/>
<dbReference type="EnsemblPlants" id="AET7Gv21241300.7">
    <property type="protein sequence ID" value="AET7Gv21241300.7"/>
    <property type="gene ID" value="AET7Gv21241300"/>
</dbReference>
<accession>A0A453T4X7</accession>
<reference evidence="3" key="2">
    <citation type="journal article" date="2017" name="Nat. Plants">
        <title>The Aegilops tauschii genome reveals multiple impacts of transposons.</title>
        <authorList>
            <person name="Zhao G."/>
            <person name="Zou C."/>
            <person name="Li K."/>
            <person name="Wang K."/>
            <person name="Li T."/>
            <person name="Gao L."/>
            <person name="Zhang X."/>
            <person name="Wang H."/>
            <person name="Yang Z."/>
            <person name="Liu X."/>
            <person name="Jiang W."/>
            <person name="Mao L."/>
            <person name="Kong X."/>
            <person name="Jiao Y."/>
            <person name="Jia J."/>
        </authorList>
    </citation>
    <scope>NUCLEOTIDE SEQUENCE [LARGE SCALE GENOMIC DNA]</scope>
    <source>
        <strain evidence="3">cv. AL8/78</strain>
    </source>
</reference>
<organism evidence="2 3">
    <name type="scientific">Aegilops tauschii subsp. strangulata</name>
    <name type="common">Goatgrass</name>
    <dbReference type="NCBI Taxonomy" id="200361"/>
    <lineage>
        <taxon>Eukaryota</taxon>
        <taxon>Viridiplantae</taxon>
        <taxon>Streptophyta</taxon>
        <taxon>Embryophyta</taxon>
        <taxon>Tracheophyta</taxon>
        <taxon>Spermatophyta</taxon>
        <taxon>Magnoliopsida</taxon>
        <taxon>Liliopsida</taxon>
        <taxon>Poales</taxon>
        <taxon>Poaceae</taxon>
        <taxon>BOP clade</taxon>
        <taxon>Pooideae</taxon>
        <taxon>Triticodae</taxon>
        <taxon>Triticeae</taxon>
        <taxon>Triticinae</taxon>
        <taxon>Aegilops</taxon>
    </lineage>
</organism>
<feature type="compositionally biased region" description="Basic residues" evidence="1">
    <location>
        <begin position="46"/>
        <end position="60"/>
    </location>
</feature>
<sequence length="136" mass="14645">VPIPLCRRRRRPIPASSGASPRRGSPARLPLVPLHRFAASAPASRPRARPPRQTLARRRGGAVPVFRAPSAPPPGSGAPRLLGAGFLVHDAFWSHGGGGGRSHFLSVSNDKLTLFWSWKIAGKSLRDRINILLAVF</sequence>
<protein>
    <submittedName>
        <fullName evidence="2">Uncharacterized protein</fullName>
    </submittedName>
</protein>
<name>A0A453T4X7_AEGTS</name>
<reference evidence="3" key="1">
    <citation type="journal article" date="2014" name="Science">
        <title>Ancient hybridizations among the ancestral genomes of bread wheat.</title>
        <authorList>
            <consortium name="International Wheat Genome Sequencing Consortium,"/>
            <person name="Marcussen T."/>
            <person name="Sandve S.R."/>
            <person name="Heier L."/>
            <person name="Spannagl M."/>
            <person name="Pfeifer M."/>
            <person name="Jakobsen K.S."/>
            <person name="Wulff B.B."/>
            <person name="Steuernagel B."/>
            <person name="Mayer K.F."/>
            <person name="Olsen O.A."/>
        </authorList>
    </citation>
    <scope>NUCLEOTIDE SEQUENCE [LARGE SCALE GENOMIC DNA]</scope>
    <source>
        <strain evidence="3">cv. AL8/78</strain>
    </source>
</reference>